<dbReference type="InterPro" id="IPR019270">
    <property type="entry name" value="DUF2283"/>
</dbReference>
<comment type="caution">
    <text evidence="1">The sequence shown here is derived from an EMBL/GenBank/DDBJ whole genome shotgun (WGS) entry which is preliminary data.</text>
</comment>
<evidence type="ECO:0000313" key="1">
    <source>
        <dbReference type="EMBL" id="PIP91953.1"/>
    </source>
</evidence>
<name>A0A2H0EBZ9_9BACT</name>
<dbReference type="Pfam" id="PF10049">
    <property type="entry name" value="DUF2283"/>
    <property type="match status" value="1"/>
</dbReference>
<feature type="non-terminal residue" evidence="1">
    <location>
        <position position="82"/>
    </location>
</feature>
<dbReference type="Proteomes" id="UP000229241">
    <property type="component" value="Unassembled WGS sequence"/>
</dbReference>
<dbReference type="EMBL" id="PCTX01000077">
    <property type="protein sequence ID" value="PIP91953.1"/>
    <property type="molecule type" value="Genomic_DNA"/>
</dbReference>
<reference evidence="1 2" key="1">
    <citation type="submission" date="2017-09" db="EMBL/GenBank/DDBJ databases">
        <title>Depth-based differentiation of microbial function through sediment-hosted aquifers and enrichment of novel symbionts in the deep terrestrial subsurface.</title>
        <authorList>
            <person name="Probst A.J."/>
            <person name="Ladd B."/>
            <person name="Jarett J.K."/>
            <person name="Geller-Mcgrath D.E."/>
            <person name="Sieber C.M."/>
            <person name="Emerson J.B."/>
            <person name="Anantharaman K."/>
            <person name="Thomas B.C."/>
            <person name="Malmstrom R."/>
            <person name="Stieglmeier M."/>
            <person name="Klingl A."/>
            <person name="Woyke T."/>
            <person name="Ryan C.M."/>
            <person name="Banfield J.F."/>
        </authorList>
    </citation>
    <scope>NUCLEOTIDE SEQUENCE [LARGE SCALE GENOMIC DNA]</scope>
    <source>
        <strain evidence="1">CG18_big_fil_WC_8_21_14_2_50_39_7</strain>
    </source>
</reference>
<evidence type="ECO:0008006" key="3">
    <source>
        <dbReference type="Google" id="ProtNLM"/>
    </source>
</evidence>
<protein>
    <recommendedName>
        <fullName evidence="3">DUF2283 domain-containing protein</fullName>
    </recommendedName>
</protein>
<evidence type="ECO:0000313" key="2">
    <source>
        <dbReference type="Proteomes" id="UP000229241"/>
    </source>
</evidence>
<organism evidence="1 2">
    <name type="scientific">Candidatus Wolfebacteria bacterium CG18_big_fil_WC_8_21_14_2_50_39_7</name>
    <dbReference type="NCBI Taxonomy" id="1975071"/>
    <lineage>
        <taxon>Bacteria</taxon>
        <taxon>Candidatus Wolfeibacteriota</taxon>
    </lineage>
</organism>
<gene>
    <name evidence="1" type="ORF">COW77_02655</name>
</gene>
<dbReference type="AlphaFoldDB" id="A0A2H0EBZ9"/>
<accession>A0A2H0EBZ9</accession>
<proteinExistence type="predicted"/>
<sequence>MKSNIKSKNKAKISYEPEADVLMWEIADKPIDFAKEIGNIVVHFTKNNIPVLIEILEASKFLAKAKSLVQKDRGPVKTPALA</sequence>